<dbReference type="InterPro" id="IPR000322">
    <property type="entry name" value="Glyco_hydro_31_TIM"/>
</dbReference>
<dbReference type="Pfam" id="PF01055">
    <property type="entry name" value="Glyco_hydro_31_2nd"/>
    <property type="match status" value="1"/>
</dbReference>
<dbReference type="Gene3D" id="2.60.40.1760">
    <property type="entry name" value="glycosyl hydrolase (family 31)"/>
    <property type="match status" value="1"/>
</dbReference>
<dbReference type="InterPro" id="IPR011013">
    <property type="entry name" value="Gal_mutarotase_sf_dom"/>
</dbReference>
<reference evidence="5 6" key="1">
    <citation type="submission" date="2017-06" db="EMBL/GenBank/DDBJ databases">
        <title>Investigating the central metabolism of Clostridium thermosuccinogenes.</title>
        <authorList>
            <person name="Koendjbiharie J.G."/>
            <person name="van Kranenburg R."/>
        </authorList>
    </citation>
    <scope>NUCLEOTIDE SEQUENCE [LARGE SCALE GENOMIC DNA]</scope>
    <source>
        <strain evidence="5 6">DSM 5806</strain>
    </source>
</reference>
<evidence type="ECO:0000256" key="3">
    <source>
        <dbReference type="SAM" id="Phobius"/>
    </source>
</evidence>
<dbReference type="PANTHER" id="PTHR43863">
    <property type="entry name" value="HYDROLASE, PUTATIVE (AFU_ORTHOLOGUE AFUA_1G03140)-RELATED"/>
    <property type="match status" value="1"/>
</dbReference>
<dbReference type="Gene3D" id="2.60.120.260">
    <property type="entry name" value="Galactose-binding domain-like"/>
    <property type="match status" value="1"/>
</dbReference>
<dbReference type="InterPro" id="IPR013780">
    <property type="entry name" value="Glyco_hydro_b"/>
</dbReference>
<dbReference type="SUPFAM" id="SSF51445">
    <property type="entry name" value="(Trans)glycosidases"/>
    <property type="match status" value="1"/>
</dbReference>
<name>A0A2K2F7Y7_9CLOT</name>
<dbReference type="InterPro" id="IPR017853">
    <property type="entry name" value="GH"/>
</dbReference>
<evidence type="ECO:0000313" key="6">
    <source>
        <dbReference type="Proteomes" id="UP000236151"/>
    </source>
</evidence>
<dbReference type="SUPFAM" id="SSF51011">
    <property type="entry name" value="Glycosyl hydrolase domain"/>
    <property type="match status" value="1"/>
</dbReference>
<feature type="domain" description="CBM6" evidence="4">
    <location>
        <begin position="984"/>
        <end position="1107"/>
    </location>
</feature>
<dbReference type="Pfam" id="PF21365">
    <property type="entry name" value="Glyco_hydro_31_3rd"/>
    <property type="match status" value="1"/>
</dbReference>
<dbReference type="GO" id="GO:0030246">
    <property type="term" value="F:carbohydrate binding"/>
    <property type="evidence" value="ECO:0007669"/>
    <property type="project" value="InterPro"/>
</dbReference>
<dbReference type="EMBL" id="NIOJ01000065">
    <property type="protein sequence ID" value="PNT95505.1"/>
    <property type="molecule type" value="Genomic_DNA"/>
</dbReference>
<evidence type="ECO:0000313" key="5">
    <source>
        <dbReference type="EMBL" id="PNT95505.1"/>
    </source>
</evidence>
<organism evidence="5 6">
    <name type="scientific">Clostridium thermosuccinogenes</name>
    <dbReference type="NCBI Taxonomy" id="84032"/>
    <lineage>
        <taxon>Bacteria</taxon>
        <taxon>Bacillati</taxon>
        <taxon>Bacillota</taxon>
        <taxon>Clostridia</taxon>
        <taxon>Eubacteriales</taxon>
        <taxon>Clostridiaceae</taxon>
        <taxon>Clostridium</taxon>
    </lineage>
</organism>
<protein>
    <recommendedName>
        <fullName evidence="4">CBM6 domain-containing protein</fullName>
    </recommendedName>
</protein>
<dbReference type="Proteomes" id="UP000236151">
    <property type="component" value="Unassembled WGS sequence"/>
</dbReference>
<dbReference type="InterPro" id="IPR013783">
    <property type="entry name" value="Ig-like_fold"/>
</dbReference>
<dbReference type="InterPro" id="IPR055242">
    <property type="entry name" value="Lmo2446-like_N"/>
</dbReference>
<dbReference type="Pfam" id="PF22681">
    <property type="entry name" value="Lmo2446-like_N"/>
    <property type="match status" value="1"/>
</dbReference>
<dbReference type="Gene3D" id="3.20.20.80">
    <property type="entry name" value="Glycosidases"/>
    <property type="match status" value="1"/>
</dbReference>
<dbReference type="InterPro" id="IPR008979">
    <property type="entry name" value="Galactose-bd-like_sf"/>
</dbReference>
<feature type="transmembrane region" description="Helical" evidence="3">
    <location>
        <begin position="26"/>
        <end position="46"/>
    </location>
</feature>
<dbReference type="InterPro" id="IPR048395">
    <property type="entry name" value="Glyco_hydro_31_C"/>
</dbReference>
<dbReference type="Gene3D" id="2.60.40.1180">
    <property type="entry name" value="Golgi alpha-mannosidase II"/>
    <property type="match status" value="2"/>
</dbReference>
<dbReference type="Gene3D" id="2.60.40.10">
    <property type="entry name" value="Immunoglobulins"/>
    <property type="match status" value="1"/>
</dbReference>
<dbReference type="CDD" id="cd04083">
    <property type="entry name" value="CBM35_Lmo2446-like"/>
    <property type="match status" value="1"/>
</dbReference>
<sequence length="1109" mass="124347">MHNMILVGKITPKTGGMEMNRRLKHIITQIFILVLIFSINLNVYALDGIWHNPTGWDDLYGGKEVGTEPCERYPRDPIAGENVYIKSKTWPIELGQAVWVTWKKNGVEQPVVNAQWKYNDGYDSYWEANLGSFAKGDVVEYTVHADHYGQNRKSTDTYSFVVTGWDSVKDVISFTNYNNRVEFTCSSESGTLNPKISFSFPGSGYFRMQFEPLGNGTFSGGLANYTVDSSNPAYVLINGPDIKLKVFKTPYKLEVYDANNNLLTTEYDRSQGRSLAFLTNGTNYVSKIEENLYTPADETFSGFGMRYNAINQRGKNVDIYTVNWYLDQDNKTYLPVPFYISNKNYGIFLNSTYYSQFRLATDASDKATIRVNAGGYTNTNLDMYFFSGTPKEISVKYTDVVGKPEIPPVWAFGPWISANEWNKQSEVEEQIAKTLQYDIPTSAMVVEAWADEETFYIWGDAQYTPRDANWIPTMSDFTFGGRWPNPKGFIDYAHANNIKVLLWQLPVIKSSSNPIPQLATDEAYALQQGYVLGDGKGGAYRMAPGWYGNSVLPDFTNPAAAQWYLNKRRYLLEEMGIDGFKCDGGEFVWGRNITSFGGIKGDELRNLYPDLYINAYYDFAKTYNADSVIFSRAGGALAGQHPISWSGDQRSSFSAYRDAMRACITASMSGVPFVTWDLAGFNGDIPSTELYKRSVAQAAFSPIMQLHSESGGDPYPSVARTPWNMYERTGDIDCINIYRKFANMRMSLIPYLYNEAKYTNATGVPMMRSMAYEFPDDAVAETMEFQYMLGGNLLVAPIENEGQTSKLIYLPEGEWIDLFWGAKRPGESFITYYAGLDTIPVFVRAGSVLPMNLNSDYDFGGSVGNDTTSYKNLTFRIYPSGQTNYDWYDYVDKVQRSLSVNENYAASQITINAPVMNRTCTLQVFSGKPGAVKFGNTAISSFNDLAAFKAASSGWYYDAQQHLTYIKVPASTSSAIILENVHEVPYEAEYATLNGVDVNTNHAGYEGTGFVDNFAQAGKSVEFEIHAPANMVYTLDIRYSAGTENATRNLYVNGEIHSTVDLPKTADWDTWGTVTKSITLNKGKNTIRLSYDSGNKAGINLDNITVRKN</sequence>
<dbReference type="PANTHER" id="PTHR43863:SF2">
    <property type="entry name" value="MALTASE-GLUCOAMYLASE"/>
    <property type="match status" value="1"/>
</dbReference>
<dbReference type="KEGG" id="cthd:CDO33_10360"/>
<dbReference type="Pfam" id="PF13802">
    <property type="entry name" value="Gal_mutarotas_2"/>
    <property type="match status" value="1"/>
</dbReference>
<comment type="caution">
    <text evidence="5">The sequence shown here is derived from an EMBL/GenBank/DDBJ whole genome shotgun (WGS) entry which is preliminary data.</text>
</comment>
<dbReference type="InterPro" id="IPR025887">
    <property type="entry name" value="Glyco_hydro_31_N_dom"/>
</dbReference>
<evidence type="ECO:0000259" key="4">
    <source>
        <dbReference type="PROSITE" id="PS51175"/>
    </source>
</evidence>
<dbReference type="InterPro" id="IPR006584">
    <property type="entry name" value="Cellulose-bd_IV"/>
</dbReference>
<keyword evidence="3" id="KW-1133">Transmembrane helix</keyword>
<dbReference type="AlphaFoldDB" id="A0A2K2F7Y7"/>
<comment type="similarity">
    <text evidence="1">Belongs to the glycosyl hydrolase 31 family.</text>
</comment>
<dbReference type="SUPFAM" id="SSF49785">
    <property type="entry name" value="Galactose-binding domain-like"/>
    <property type="match status" value="1"/>
</dbReference>
<dbReference type="CDD" id="cd14752">
    <property type="entry name" value="GH31_N"/>
    <property type="match status" value="1"/>
</dbReference>
<dbReference type="GO" id="GO:0004553">
    <property type="term" value="F:hydrolase activity, hydrolyzing O-glycosyl compounds"/>
    <property type="evidence" value="ECO:0007669"/>
    <property type="project" value="InterPro"/>
</dbReference>
<gene>
    <name evidence="5" type="ORF">CDQ84_16965</name>
</gene>
<dbReference type="SMART" id="SM00606">
    <property type="entry name" value="CBD_IV"/>
    <property type="match status" value="1"/>
</dbReference>
<dbReference type="InterPro" id="IPR051816">
    <property type="entry name" value="Glycosyl_Hydrolase_31"/>
</dbReference>
<dbReference type="InterPro" id="IPR005084">
    <property type="entry name" value="CBM6"/>
</dbReference>
<keyword evidence="2" id="KW-0732">Signal</keyword>
<keyword evidence="3" id="KW-0812">Transmembrane</keyword>
<proteinExistence type="inferred from homology"/>
<evidence type="ECO:0000256" key="1">
    <source>
        <dbReference type="ARBA" id="ARBA00007806"/>
    </source>
</evidence>
<dbReference type="Pfam" id="PF16990">
    <property type="entry name" value="CBM_35"/>
    <property type="match status" value="1"/>
</dbReference>
<evidence type="ECO:0000256" key="2">
    <source>
        <dbReference type="ARBA" id="ARBA00022729"/>
    </source>
</evidence>
<dbReference type="PROSITE" id="PS51175">
    <property type="entry name" value="CBM6"/>
    <property type="match status" value="1"/>
</dbReference>
<dbReference type="CDD" id="cd06597">
    <property type="entry name" value="GH31_transferase_CtsY"/>
    <property type="match status" value="1"/>
</dbReference>
<accession>A0A2K2F7Y7</accession>
<keyword evidence="6" id="KW-1185">Reference proteome</keyword>
<dbReference type="GO" id="GO:0005975">
    <property type="term" value="P:carbohydrate metabolic process"/>
    <property type="evidence" value="ECO:0007669"/>
    <property type="project" value="InterPro"/>
</dbReference>
<keyword evidence="3" id="KW-0472">Membrane</keyword>
<dbReference type="SUPFAM" id="SSF74650">
    <property type="entry name" value="Galactose mutarotase-like"/>
    <property type="match status" value="1"/>
</dbReference>